<keyword evidence="2" id="KW-1185">Reference proteome</keyword>
<protein>
    <submittedName>
        <fullName evidence="1">Uncharacterized protein</fullName>
    </submittedName>
</protein>
<proteinExistence type="predicted"/>
<sequence length="215" mass="23708">MSNTIETKSIAKMNTAEIKRTPEYAELKAVAGLDSDAYAQYKANRIAGTNAPKAWADRTDAEKISDTLFNEYFEVENGTQRSRVIAKSLNFVHGKTDSIITIDGQRVLRSDIYVNMVLGTPEGKNVYLNGLRKDSNLVKHIFNAWSQAYSAHKAEGGDFASFAGIPVNVVTYQEKSGDKSYTRVSPQTRPVLAKGQSFATLNAEVPASRMAKRSF</sequence>
<evidence type="ECO:0000313" key="1">
    <source>
        <dbReference type="EMBL" id="GFH41296.1"/>
    </source>
</evidence>
<reference evidence="1 2" key="1">
    <citation type="submission" date="2020-02" db="EMBL/GenBank/DDBJ databases">
        <title>Draft genome sequence of Lactococcus sp. Hs20B0-1.</title>
        <authorList>
            <person name="Noda S."/>
            <person name="Yuki M."/>
            <person name="Ohkuma M."/>
        </authorList>
    </citation>
    <scope>NUCLEOTIDE SEQUENCE [LARGE SCALE GENOMIC DNA]</scope>
    <source>
        <strain evidence="1 2">Hs20B0-1</strain>
    </source>
</reference>
<gene>
    <name evidence="1" type="ORF">Hs20B_16940</name>
</gene>
<evidence type="ECO:0000313" key="2">
    <source>
        <dbReference type="Proteomes" id="UP000475928"/>
    </source>
</evidence>
<dbReference type="AlphaFoldDB" id="A0A6A0B8X6"/>
<dbReference type="RefSeq" id="WP_172357644.1">
    <property type="nucleotide sequence ID" value="NZ_BLLH01000011.1"/>
</dbReference>
<dbReference type="Proteomes" id="UP000475928">
    <property type="component" value="Unassembled WGS sequence"/>
</dbReference>
<dbReference type="EMBL" id="BLLH01000011">
    <property type="protein sequence ID" value="GFH41296.1"/>
    <property type="molecule type" value="Genomic_DNA"/>
</dbReference>
<name>A0A6A0B8X6_9LACT</name>
<accession>A0A6A0B8X6</accession>
<comment type="caution">
    <text evidence="1">The sequence shown here is derived from an EMBL/GenBank/DDBJ whole genome shotgun (WGS) entry which is preliminary data.</text>
</comment>
<organism evidence="1 2">
    <name type="scientific">Pseudolactococcus insecticola</name>
    <dbReference type="NCBI Taxonomy" id="2709158"/>
    <lineage>
        <taxon>Bacteria</taxon>
        <taxon>Bacillati</taxon>
        <taxon>Bacillota</taxon>
        <taxon>Bacilli</taxon>
        <taxon>Lactobacillales</taxon>
        <taxon>Streptococcaceae</taxon>
        <taxon>Pseudolactococcus</taxon>
    </lineage>
</organism>